<accession>A0A0P1LC61</accession>
<evidence type="ECO:0000313" key="2">
    <source>
        <dbReference type="Proteomes" id="UP000182011"/>
    </source>
</evidence>
<dbReference type="AlphaFoldDB" id="A0A0P1NZA4"/>
<organism evidence="1 2">
    <name type="scientific">Candidatus Kryptonium thompsonii</name>
    <dbReference type="NCBI Taxonomy" id="1633631"/>
    <lineage>
        <taxon>Bacteria</taxon>
        <taxon>Pseudomonadati</taxon>
        <taxon>Candidatus Kryptoniota</taxon>
        <taxon>Candidatus Kryptonium</taxon>
    </lineage>
</organism>
<dbReference type="STRING" id="1633631.GCA_001442925_01360"/>
<dbReference type="EMBL" id="FAOP01000005">
    <property type="protein sequence ID" value="CUU05852.1"/>
    <property type="molecule type" value="Genomic_DNA"/>
</dbReference>
<sequence>MKKFLILLLLPSLILAQKPQDNRATNIGRIGLAVNSYGQIGNGFNPSFWPSQPSCEFPIKPVRTRIEHLFNGGLWVGGYGKSGLSVTTATNDRRFSSEFTQPVDQGLYERSSLLESRYYSPDAISHQDFYCDFTDTNTINPLTGEPISGHNPLGVSVHFETYAWQYSIADNFVILNFTIKNVVDVPIESLYVGLVTDLVVRNTNYRFPAEGSVFYSGTGLGYIDSLRLHYAFDAENRPSDGPTDNYIGIKLLGVDPLLGGSLDSLNNYTVYQVWQFRASTGDPDLISPINDQQRYDKMRFPFPAVKISDLKRPGNRYTLLSVGPFPTLQPGDSVKVAFAVICAKKYGTDPQTDDTPLSKKLLIESAMWAQKTYNGEDRNGNGILDPGEDLDGDGKITRFIFPTILPPPKVRVIPGDRKVDIYWDKSVEDVIDPVLNKKDFEGYRIYMTKHGFDIGYVKSGEDPYILLAEFDKPGNDVGFNTGFGMIKLSEPVTFPDDTVKYYYKFTVQNLLNGWQYIFGVEAFDEGDPVNNIPSQSSIRVLKRVVPGSLPTSDKSKEVGVYPNPYYAKAIWDGSGGERERKIYFYNLPRKCEITIYTLAGDIVDRFIHDADTYSGTDIQWFQVYGDGTQKFSGGEHAWDLISKYDQAIATGLYLFTVKDLETGEIKRGKFVIIK</sequence>
<accession>A0A0P1LTK3</accession>
<dbReference type="RefSeq" id="WP_047134921.1">
    <property type="nucleotide sequence ID" value="NZ_CZVJ01000007.1"/>
</dbReference>
<name>A0A0P1NZA4_9BACT</name>
<evidence type="ECO:0000313" key="1">
    <source>
        <dbReference type="EMBL" id="CUU05852.1"/>
    </source>
</evidence>
<accession>A0A0P1NZA4</accession>
<proteinExistence type="predicted"/>
<reference evidence="1 2" key="1">
    <citation type="submission" date="2015-11" db="EMBL/GenBank/DDBJ databases">
        <authorList>
            <person name="Zhang Y."/>
            <person name="Guo Z."/>
        </authorList>
    </citation>
    <scope>NUCLEOTIDE SEQUENCE [LARGE SCALE GENOMIC DNA]</scope>
    <source>
        <strain evidence="1">JGI-4</strain>
    </source>
</reference>
<accession>A0A0P1LMH2</accession>
<accession>A0A0P1P5P1</accession>
<accession>A0A0P1M2S9</accession>
<accession>A0A0S4N3X7</accession>
<protein>
    <submittedName>
        <fullName evidence="1">Uncharacterized protein</fullName>
    </submittedName>
</protein>
<dbReference type="Proteomes" id="UP000182011">
    <property type="component" value="Unassembled WGS sequence"/>
</dbReference>
<dbReference type="OrthoDB" id="9804605at2"/>
<accession>A0A0N7MZU6</accession>
<gene>
    <name evidence="1" type="ORF">JGI4_01365</name>
</gene>